<dbReference type="Gene3D" id="3.10.450.540">
    <property type="match status" value="2"/>
</dbReference>
<dbReference type="Proteomes" id="UP000222913">
    <property type="component" value="Unassembled WGS sequence"/>
</dbReference>
<dbReference type="InterPro" id="IPR035628">
    <property type="entry name" value="TcpC_C"/>
</dbReference>
<dbReference type="InterPro" id="IPR024735">
    <property type="entry name" value="TcpC"/>
</dbReference>
<proteinExistence type="predicted"/>
<sequence length="326" mass="36879">MTKFILLINQVKQYLSRFKKQDKKRGSPKLIKATRKNVNILVLLGLGCFVLIGILGSMRAIALSSKVTHLETEIRKAHSTRLTPTTPYTDYRLNYYLNDFVAAYFTFSDKAEEQETQIETLNNFYNVTPTIKAQGQKRTPTSLVSAKLLQLTDNTALYQVTYKQKVEDKEVELTTGFSIPYGKNDKSYYVSGLPWYSSLTDVQAKDVDTDSALSLTATDNVSEEIHGRVTKFLTIFFSNYTTDQDNLDLVGKGLIALENTIFHSIDYTYLVEDTDTITAYTQVTFEVAGNTRSENFTLTLTPKGDSYYVTQLLHTIPNDYAKPEGE</sequence>
<dbReference type="Pfam" id="PF12642">
    <property type="entry name" value="TpcC"/>
    <property type="match status" value="1"/>
</dbReference>
<keyword evidence="1" id="KW-1133">Transmembrane helix</keyword>
<dbReference type="AlphaFoldDB" id="A0A2G3NYU7"/>
<evidence type="ECO:0000313" key="2">
    <source>
        <dbReference type="EMBL" id="PHV58152.1"/>
    </source>
</evidence>
<dbReference type="CDD" id="cd16386">
    <property type="entry name" value="TcpC_N"/>
    <property type="match status" value="1"/>
</dbReference>
<dbReference type="CDD" id="cd16428">
    <property type="entry name" value="TcpC_C"/>
    <property type="match status" value="1"/>
</dbReference>
<organism evidence="2 3">
    <name type="scientific">Streptococcus macedonicus</name>
    <name type="common">Streptococcus gallolyticus macedonicus</name>
    <dbReference type="NCBI Taxonomy" id="59310"/>
    <lineage>
        <taxon>Bacteria</taxon>
        <taxon>Bacillati</taxon>
        <taxon>Bacillota</taxon>
        <taxon>Bacilli</taxon>
        <taxon>Lactobacillales</taxon>
        <taxon>Streptococcaceae</taxon>
        <taxon>Streptococcus</taxon>
    </lineage>
</organism>
<keyword evidence="1" id="KW-0472">Membrane</keyword>
<reference evidence="2 3" key="1">
    <citation type="submission" date="2017-10" db="EMBL/GenBank/DDBJ databases">
        <title>Whole-genome sequence of three Streptococcus macedonicus strains isolated from Italian cheeses of the Veneto region.</title>
        <authorList>
            <person name="Treu L."/>
            <person name="De Diego-Diaz B."/>
            <person name="Papadimitriou K."/>
            <person name="Tsakalidou E."/>
            <person name="Corich V."/>
            <person name="Giacomini A."/>
        </authorList>
    </citation>
    <scope>NUCLEOTIDE SEQUENCE [LARGE SCALE GENOMIC DNA]</scope>
    <source>
        <strain evidence="2 3">27MV</strain>
    </source>
</reference>
<name>A0A2G3NYU7_STRMC</name>
<evidence type="ECO:0000256" key="1">
    <source>
        <dbReference type="SAM" id="Phobius"/>
    </source>
</evidence>
<protein>
    <submittedName>
        <fullName evidence="2">Conjugal transfer protein</fullName>
    </submittedName>
</protein>
<accession>A0A2G3NYU7</accession>
<dbReference type="EMBL" id="PEBM01000020">
    <property type="protein sequence ID" value="PHV58152.1"/>
    <property type="molecule type" value="Genomic_DNA"/>
</dbReference>
<gene>
    <name evidence="2" type="ORF">CS010_02470</name>
</gene>
<dbReference type="RefSeq" id="WP_099390417.1">
    <property type="nucleotide sequence ID" value="NZ_PEBM01000020.1"/>
</dbReference>
<feature type="transmembrane region" description="Helical" evidence="1">
    <location>
        <begin position="38"/>
        <end position="58"/>
    </location>
</feature>
<evidence type="ECO:0000313" key="3">
    <source>
        <dbReference type="Proteomes" id="UP000222913"/>
    </source>
</evidence>
<keyword evidence="1" id="KW-0812">Transmembrane</keyword>
<comment type="caution">
    <text evidence="2">The sequence shown here is derived from an EMBL/GenBank/DDBJ whole genome shotgun (WGS) entry which is preliminary data.</text>
</comment>